<dbReference type="OrthoDB" id="5410139at2759"/>
<feature type="compositionally biased region" description="Polar residues" evidence="1">
    <location>
        <begin position="244"/>
        <end position="276"/>
    </location>
</feature>
<evidence type="ECO:0000256" key="1">
    <source>
        <dbReference type="SAM" id="MobiDB-lite"/>
    </source>
</evidence>
<feature type="compositionally biased region" description="Polar residues" evidence="1">
    <location>
        <begin position="313"/>
        <end position="329"/>
    </location>
</feature>
<proteinExistence type="predicted"/>
<sequence length="498" mass="54364">MNRRSVLGLPGGLNMLNINTDLASNYSRRRKDRTSFDSIEYDSAQLLDYQHPAPQAHQDPDQEVDLLNDDSHLPLPPWIPTPPTPPQPVYRQAGKQQMMKGTTPLRVLNLAGYTDGDNKLFYPACSYKCAGEVPEKKYSLASLSCICTNARLLDELGVCVKLECVHYGGDMEKFWRVMGRDCGRIGLDLDRKSTPELRELYKDAGNTPVGSPAGSPATPWENESPRLGTSWATSPGTPKLGGFFSNTCTPTTPRSGTSFGYPTTPKSGTSFGYSPSTPRPGAPAWATSPSTPRPGTSYTSSTSTPRPGTSYTNNTSTTRPGTSYTNSPTTPRPGTAFSLLSRDTSIGTLPEDIPLTIMVTKTVSLEFETVANRKAIDSADYRTICDISYVEPGSERAGSSRGCSSDKSVCLSEKEEEKEKEEEVREMAKVMMPLPVKPEENRYGYGVSNNGIVEIERKQGQGLGMNTNETVEFLKKFGVTPKKVVGAVKKVRNMFGRV</sequence>
<dbReference type="EMBL" id="JAABOJ010000012">
    <property type="protein sequence ID" value="KAF3282890.1"/>
    <property type="molecule type" value="Genomic_DNA"/>
</dbReference>
<dbReference type="AlphaFoldDB" id="A0A7C8RE86"/>
<comment type="caution">
    <text evidence="2">The sequence shown here is derived from an EMBL/GenBank/DDBJ whole genome shotgun (WGS) entry which is preliminary data.</text>
</comment>
<dbReference type="Proteomes" id="UP000474640">
    <property type="component" value="Unassembled WGS sequence"/>
</dbReference>
<name>A0A7C8RE86_ORBOL</name>
<feature type="region of interest" description="Disordered" evidence="1">
    <location>
        <begin position="202"/>
        <end position="336"/>
    </location>
</feature>
<feature type="region of interest" description="Disordered" evidence="1">
    <location>
        <begin position="53"/>
        <end position="84"/>
    </location>
</feature>
<organism evidence="2 3">
    <name type="scientific">Orbilia oligospora</name>
    <name type="common">Nematode-trapping fungus</name>
    <name type="synonym">Arthrobotrys oligospora</name>
    <dbReference type="NCBI Taxonomy" id="2813651"/>
    <lineage>
        <taxon>Eukaryota</taxon>
        <taxon>Fungi</taxon>
        <taxon>Dikarya</taxon>
        <taxon>Ascomycota</taxon>
        <taxon>Pezizomycotina</taxon>
        <taxon>Orbiliomycetes</taxon>
        <taxon>Orbiliales</taxon>
        <taxon>Orbiliaceae</taxon>
        <taxon>Orbilia</taxon>
    </lineage>
</organism>
<evidence type="ECO:0000313" key="2">
    <source>
        <dbReference type="EMBL" id="KAF3282890.1"/>
    </source>
</evidence>
<accession>A0A7C8RE86</accession>
<evidence type="ECO:0000313" key="3">
    <source>
        <dbReference type="Proteomes" id="UP000474640"/>
    </source>
</evidence>
<gene>
    <name evidence="2" type="ORF">TWF970_001621</name>
</gene>
<feature type="compositionally biased region" description="Low complexity" evidence="1">
    <location>
        <begin position="287"/>
        <end position="312"/>
    </location>
</feature>
<reference evidence="2 3" key="1">
    <citation type="submission" date="2020-01" db="EMBL/GenBank/DDBJ databases">
        <authorList>
            <person name="Palmer J.M."/>
        </authorList>
    </citation>
    <scope>NUCLEOTIDE SEQUENCE [LARGE SCALE GENOMIC DNA]</scope>
    <source>
        <strain evidence="2 3">TWF970</strain>
    </source>
</reference>
<protein>
    <submittedName>
        <fullName evidence="2">Uncharacterized protein</fullName>
    </submittedName>
</protein>
<feature type="compositionally biased region" description="Pro residues" evidence="1">
    <location>
        <begin position="74"/>
        <end position="84"/>
    </location>
</feature>